<protein>
    <recommendedName>
        <fullName evidence="1">SH3b domain-containing protein</fullName>
    </recommendedName>
</protein>
<dbReference type="AlphaFoldDB" id="A0A1W6MLQ8"/>
<dbReference type="Proteomes" id="UP000193431">
    <property type="component" value="Chromosome"/>
</dbReference>
<evidence type="ECO:0000259" key="1">
    <source>
        <dbReference type="Pfam" id="PF08239"/>
    </source>
</evidence>
<dbReference type="EMBL" id="CP019344">
    <property type="protein sequence ID" value="ARN78535.1"/>
    <property type="molecule type" value="Genomic_DNA"/>
</dbReference>
<name>A0A1W6MLQ8_9FLAO</name>
<feature type="domain" description="SH3b" evidence="1">
    <location>
        <begin position="31"/>
        <end position="91"/>
    </location>
</feature>
<sequence>MVTAVQSQPKTAHREGQSVQAGKSYFLYGNNVSLREAPDQEADKMAALAANEYIEVLEITDKTYFVYGKESPWIKVRAAGGLEGYLVSGLLALGSQNLADGSRLLYTRAISDEALYHQIKIRRIRNKKIYELGTYNLANASFDLKLHDSRGLKNVDHVIEIDFLAEACGEQGGRMYFTMNLDEEELLPLGTYSSVGDGGVFHSNENLIFPADSLGMDGMLIYEGEQGEENANTEEYRTVSKRKMYVWAEVESGKKITPFTYN</sequence>
<reference evidence="2 3" key="1">
    <citation type="submission" date="2016-11" db="EMBL/GenBank/DDBJ databases">
        <title>Trade-off between light-utilization and light-protection in marine flavobacteria.</title>
        <authorList>
            <person name="Kumagai Y."/>
        </authorList>
    </citation>
    <scope>NUCLEOTIDE SEQUENCE [LARGE SCALE GENOMIC DNA]</scope>
    <source>
        <strain evidence="2 3">JCM 13191</strain>
    </source>
</reference>
<dbReference type="STRING" id="331648.BST97_11360"/>
<evidence type="ECO:0000313" key="2">
    <source>
        <dbReference type="EMBL" id="ARN78535.1"/>
    </source>
</evidence>
<keyword evidence="3" id="KW-1185">Reference proteome</keyword>
<dbReference type="Pfam" id="PF08239">
    <property type="entry name" value="SH3_3"/>
    <property type="match status" value="1"/>
</dbReference>
<evidence type="ECO:0000313" key="3">
    <source>
        <dbReference type="Proteomes" id="UP000193431"/>
    </source>
</evidence>
<proteinExistence type="predicted"/>
<dbReference type="InterPro" id="IPR003646">
    <property type="entry name" value="SH3-like_bac-type"/>
</dbReference>
<gene>
    <name evidence="2" type="ORF">BST97_11360</name>
</gene>
<accession>A0A1W6MLQ8</accession>
<organism evidence="2 3">
    <name type="scientific">Nonlabens spongiae</name>
    <dbReference type="NCBI Taxonomy" id="331648"/>
    <lineage>
        <taxon>Bacteria</taxon>
        <taxon>Pseudomonadati</taxon>
        <taxon>Bacteroidota</taxon>
        <taxon>Flavobacteriia</taxon>
        <taxon>Flavobacteriales</taxon>
        <taxon>Flavobacteriaceae</taxon>
        <taxon>Nonlabens</taxon>
    </lineage>
</organism>